<evidence type="ECO:0000256" key="1">
    <source>
        <dbReference type="ARBA" id="ARBA00009437"/>
    </source>
</evidence>
<dbReference type="AlphaFoldDB" id="A0A158BQI4"/>
<dbReference type="EMBL" id="FCOE02000012">
    <property type="protein sequence ID" value="SAK72369.1"/>
    <property type="molecule type" value="Genomic_DNA"/>
</dbReference>
<dbReference type="Gene3D" id="3.40.190.10">
    <property type="entry name" value="Periplasmic binding protein-like II"/>
    <property type="match status" value="2"/>
</dbReference>
<sequence length="315" mass="34236">MARQTLNYHQVQLLYEVVRCRTLTAAAQNMHISQPAVTKQLKALEESLGVRLFKREKGRLLPTAEAILLFEQTERTNASLRALNELADGLRTGTLGRLSICAYPAITERLLPEAIAAFQARFPKVFVEVAIENAEKMLDLVESQQVDLGICTPFREMRNVIEQHLLDSTIVCAMPSDDPLAKRRMLRIADLHDVALTTVGALESIPELQALLASADTGAMIHARVSSSALACRMVQSTGGRAIVESLTAASIDVSGLAFVPIELIPPRTIAMLRPSLRPGSSFTDAFCTIIAEQARSLGAVMAQRGGLHGRRASA</sequence>
<keyword evidence="4" id="KW-0804">Transcription</keyword>
<accession>A0A158BQI4</accession>
<evidence type="ECO:0000256" key="4">
    <source>
        <dbReference type="ARBA" id="ARBA00023163"/>
    </source>
</evidence>
<dbReference type="SUPFAM" id="SSF53850">
    <property type="entry name" value="Periplasmic binding protein-like II"/>
    <property type="match status" value="1"/>
</dbReference>
<comment type="caution">
    <text evidence="6">The sequence shown here is derived from an EMBL/GenBank/DDBJ whole genome shotgun (WGS) entry which is preliminary data.</text>
</comment>
<dbReference type="PRINTS" id="PR00039">
    <property type="entry name" value="HTHLYSR"/>
</dbReference>
<dbReference type="SUPFAM" id="SSF46785">
    <property type="entry name" value="Winged helix' DNA-binding domain"/>
    <property type="match status" value="1"/>
</dbReference>
<evidence type="ECO:0000259" key="5">
    <source>
        <dbReference type="PROSITE" id="PS50931"/>
    </source>
</evidence>
<protein>
    <submittedName>
        <fullName evidence="6">LysR family transcriptional regulator</fullName>
    </submittedName>
</protein>
<keyword evidence="7" id="KW-1185">Reference proteome</keyword>
<gene>
    <name evidence="6" type="ORF">AWB80_03957</name>
</gene>
<dbReference type="STRING" id="1777141.AWB80_03957"/>
<dbReference type="GO" id="GO:0043565">
    <property type="term" value="F:sequence-specific DNA binding"/>
    <property type="evidence" value="ECO:0007669"/>
    <property type="project" value="TreeGrafter"/>
</dbReference>
<name>A0A158BQI4_9BURK</name>
<keyword evidence="2" id="KW-0805">Transcription regulation</keyword>
<evidence type="ECO:0000256" key="3">
    <source>
        <dbReference type="ARBA" id="ARBA00023125"/>
    </source>
</evidence>
<dbReference type="OrthoDB" id="8849678at2"/>
<proteinExistence type="inferred from homology"/>
<dbReference type="PANTHER" id="PTHR30427">
    <property type="entry name" value="TRANSCRIPTIONAL ACTIVATOR PROTEIN LYSR"/>
    <property type="match status" value="1"/>
</dbReference>
<dbReference type="InterPro" id="IPR036388">
    <property type="entry name" value="WH-like_DNA-bd_sf"/>
</dbReference>
<dbReference type="GO" id="GO:0003700">
    <property type="term" value="F:DNA-binding transcription factor activity"/>
    <property type="evidence" value="ECO:0007669"/>
    <property type="project" value="InterPro"/>
</dbReference>
<organism evidence="6 7">
    <name type="scientific">Caballeronia pedi</name>
    <dbReference type="NCBI Taxonomy" id="1777141"/>
    <lineage>
        <taxon>Bacteria</taxon>
        <taxon>Pseudomonadati</taxon>
        <taxon>Pseudomonadota</taxon>
        <taxon>Betaproteobacteria</taxon>
        <taxon>Burkholderiales</taxon>
        <taxon>Burkholderiaceae</taxon>
        <taxon>Caballeronia</taxon>
    </lineage>
</organism>
<dbReference type="Proteomes" id="UP000054911">
    <property type="component" value="Unassembled WGS sequence"/>
</dbReference>
<evidence type="ECO:0000313" key="6">
    <source>
        <dbReference type="EMBL" id="SAK72369.1"/>
    </source>
</evidence>
<reference evidence="6" key="1">
    <citation type="submission" date="2016-01" db="EMBL/GenBank/DDBJ databases">
        <authorList>
            <person name="Peeters C."/>
        </authorList>
    </citation>
    <scope>NUCLEOTIDE SEQUENCE [LARGE SCALE GENOMIC DNA]</scope>
    <source>
        <strain evidence="6">LMG 29323</strain>
    </source>
</reference>
<dbReference type="PROSITE" id="PS50931">
    <property type="entry name" value="HTH_LYSR"/>
    <property type="match status" value="1"/>
</dbReference>
<dbReference type="PANTHER" id="PTHR30427:SF1">
    <property type="entry name" value="TRANSCRIPTIONAL ACTIVATOR PROTEIN LYSR"/>
    <property type="match status" value="1"/>
</dbReference>
<evidence type="ECO:0000256" key="2">
    <source>
        <dbReference type="ARBA" id="ARBA00023015"/>
    </source>
</evidence>
<dbReference type="InterPro" id="IPR005119">
    <property type="entry name" value="LysR_subst-bd"/>
</dbReference>
<dbReference type="RefSeq" id="WP_061176427.1">
    <property type="nucleotide sequence ID" value="NZ_FCOE02000012.1"/>
</dbReference>
<dbReference type="InterPro" id="IPR000847">
    <property type="entry name" value="LysR_HTH_N"/>
</dbReference>
<feature type="domain" description="HTH lysR-type" evidence="5">
    <location>
        <begin position="6"/>
        <end position="63"/>
    </location>
</feature>
<keyword evidence="3" id="KW-0238">DNA-binding</keyword>
<dbReference type="Pfam" id="PF03466">
    <property type="entry name" value="LysR_substrate"/>
    <property type="match status" value="1"/>
</dbReference>
<dbReference type="InterPro" id="IPR036390">
    <property type="entry name" value="WH_DNA-bd_sf"/>
</dbReference>
<dbReference type="GO" id="GO:0010628">
    <property type="term" value="P:positive regulation of gene expression"/>
    <property type="evidence" value="ECO:0007669"/>
    <property type="project" value="TreeGrafter"/>
</dbReference>
<comment type="similarity">
    <text evidence="1">Belongs to the LysR transcriptional regulatory family.</text>
</comment>
<evidence type="ECO:0000313" key="7">
    <source>
        <dbReference type="Proteomes" id="UP000054911"/>
    </source>
</evidence>
<dbReference type="Gene3D" id="1.10.10.10">
    <property type="entry name" value="Winged helix-like DNA-binding domain superfamily/Winged helix DNA-binding domain"/>
    <property type="match status" value="1"/>
</dbReference>
<dbReference type="Pfam" id="PF00126">
    <property type="entry name" value="HTH_1"/>
    <property type="match status" value="1"/>
</dbReference>